<evidence type="ECO:0000313" key="1">
    <source>
        <dbReference type="EMBL" id="MYG38566.1"/>
    </source>
</evidence>
<name>A0A6B1F9Z7_9SYNE</name>
<proteinExistence type="predicted"/>
<sequence length="234" mass="25173">MSSDPGKATASVVDSTLIVTVVAEGSATITVTASDGKGDGTASVSFTVTIDSRTTIIINKETLRIEDPLNQVDSPGALRQVADVASGKIFKDKAKQETSSEKRLVDGIETVVNVIDYVIDQDSFANAVADLLTSGDVRTRLQNKLDEVTGTEDYTVRLSEEPQEDVVVRITSDQPAAFVVTPQTLTFTPDNYSRPQTGHGATGLHRGQLRYRNRAQPVHLVPQHVFRGHRPGSG</sequence>
<dbReference type="AlphaFoldDB" id="A0A6B1F9Z7"/>
<dbReference type="Gene3D" id="2.60.40.1080">
    <property type="match status" value="1"/>
</dbReference>
<comment type="caution">
    <text evidence="1">The sequence shown here is derived from an EMBL/GenBank/DDBJ whole genome shotgun (WGS) entry which is preliminary data.</text>
</comment>
<reference evidence="1" key="1">
    <citation type="submission" date="2019-09" db="EMBL/GenBank/DDBJ databases">
        <title>Characterisation of the sponge microbiome using genome-centric metagenomics.</title>
        <authorList>
            <person name="Engelberts J.P."/>
            <person name="Robbins S.J."/>
            <person name="De Goeij J.M."/>
            <person name="Aranda M."/>
            <person name="Bell S.C."/>
            <person name="Webster N.S."/>
        </authorList>
    </citation>
    <scope>NUCLEOTIDE SEQUENCE</scope>
    <source>
        <strain evidence="1">SB0676_bin_10</strain>
    </source>
</reference>
<dbReference type="EMBL" id="VYDO01000203">
    <property type="protein sequence ID" value="MYG38566.1"/>
    <property type="molecule type" value="Genomic_DNA"/>
</dbReference>
<evidence type="ECO:0008006" key="2">
    <source>
        <dbReference type="Google" id="ProtNLM"/>
    </source>
</evidence>
<protein>
    <recommendedName>
        <fullName evidence="2">BIG2 domain-containing protein</fullName>
    </recommendedName>
</protein>
<gene>
    <name evidence="1" type="ORF">F4162_06235</name>
</gene>
<organism evidence="1">
    <name type="scientific">Synechococcus sp. SB0676_bin_10</name>
    <dbReference type="NCBI Taxonomy" id="2604869"/>
    <lineage>
        <taxon>Bacteria</taxon>
        <taxon>Bacillati</taxon>
        <taxon>Cyanobacteriota</taxon>
        <taxon>Cyanophyceae</taxon>
        <taxon>Synechococcales</taxon>
        <taxon>Synechococcaceae</taxon>
        <taxon>Synechococcus</taxon>
    </lineage>
</organism>
<accession>A0A6B1F9Z7</accession>